<reference evidence="1" key="2">
    <citation type="submission" date="2020-05" db="UniProtKB">
        <authorList>
            <consortium name="EnsemblMetazoa"/>
        </authorList>
    </citation>
    <scope>IDENTIFICATION</scope>
    <source>
        <strain evidence="1">Epiroticus2</strain>
    </source>
</reference>
<dbReference type="Gene3D" id="3.30.420.10">
    <property type="entry name" value="Ribonuclease H-like superfamily/Ribonuclease H"/>
    <property type="match status" value="1"/>
</dbReference>
<dbReference type="PANTHER" id="PTHR47331">
    <property type="entry name" value="PHD-TYPE DOMAIN-CONTAINING PROTEIN"/>
    <property type="match status" value="1"/>
</dbReference>
<evidence type="ECO:0000313" key="2">
    <source>
        <dbReference type="Proteomes" id="UP000075885"/>
    </source>
</evidence>
<dbReference type="AlphaFoldDB" id="A0A182PWU5"/>
<proteinExistence type="predicted"/>
<dbReference type="InterPro" id="IPR012337">
    <property type="entry name" value="RNaseH-like_sf"/>
</dbReference>
<accession>A0A182PWU5</accession>
<dbReference type="SUPFAM" id="SSF53098">
    <property type="entry name" value="Ribonuclease H-like"/>
    <property type="match status" value="1"/>
</dbReference>
<dbReference type="Proteomes" id="UP000075885">
    <property type="component" value="Unassembled WGS sequence"/>
</dbReference>
<sequence length="231" mass="26106">MDDVLSGASSIEAAIEAQRELKQLLGQGGFPIHKWCSNSSQFLEQIPETEREKGIPNLDRAVNETIKVLGVSWDPNSDTLSIAHHPIPSHPQPVTKRMLYATIAKMFDPLGLVSPVLVLAKLLTQRLWKNKIDWDEPVDEPTSQEWQFRNQQYLNDVNEFCHSREIEWHFIPPDAPEFGGLWEAAVKSAKNHLKRVVGNVNLTFEELTTILVEIEAVLNSRTESDLHVTGP</sequence>
<reference evidence="2" key="1">
    <citation type="submission" date="2013-03" db="EMBL/GenBank/DDBJ databases">
        <title>The Genome Sequence of Anopheles epiroticus epiroticus2.</title>
        <authorList>
            <consortium name="The Broad Institute Genomics Platform"/>
            <person name="Neafsey D.E."/>
            <person name="Howell P."/>
            <person name="Walker B."/>
            <person name="Young S.K."/>
            <person name="Zeng Q."/>
            <person name="Gargeya S."/>
            <person name="Fitzgerald M."/>
            <person name="Haas B."/>
            <person name="Abouelleil A."/>
            <person name="Allen A.W."/>
            <person name="Alvarado L."/>
            <person name="Arachchi H.M."/>
            <person name="Berlin A.M."/>
            <person name="Chapman S.B."/>
            <person name="Gainer-Dewar J."/>
            <person name="Goldberg J."/>
            <person name="Griggs A."/>
            <person name="Gujja S."/>
            <person name="Hansen M."/>
            <person name="Howarth C."/>
            <person name="Imamovic A."/>
            <person name="Ireland A."/>
            <person name="Larimer J."/>
            <person name="McCowan C."/>
            <person name="Murphy C."/>
            <person name="Pearson M."/>
            <person name="Poon T.W."/>
            <person name="Priest M."/>
            <person name="Roberts A."/>
            <person name="Saif S."/>
            <person name="Shea T."/>
            <person name="Sisk P."/>
            <person name="Sykes S."/>
            <person name="Wortman J."/>
            <person name="Nusbaum C."/>
            <person name="Birren B."/>
        </authorList>
    </citation>
    <scope>NUCLEOTIDE SEQUENCE [LARGE SCALE GENOMIC DNA]</scope>
    <source>
        <strain evidence="2">Epiroticus2</strain>
    </source>
</reference>
<dbReference type="STRING" id="199890.A0A182PWU5"/>
<organism evidence="1 2">
    <name type="scientific">Anopheles epiroticus</name>
    <dbReference type="NCBI Taxonomy" id="199890"/>
    <lineage>
        <taxon>Eukaryota</taxon>
        <taxon>Metazoa</taxon>
        <taxon>Ecdysozoa</taxon>
        <taxon>Arthropoda</taxon>
        <taxon>Hexapoda</taxon>
        <taxon>Insecta</taxon>
        <taxon>Pterygota</taxon>
        <taxon>Neoptera</taxon>
        <taxon>Endopterygota</taxon>
        <taxon>Diptera</taxon>
        <taxon>Nematocera</taxon>
        <taxon>Culicoidea</taxon>
        <taxon>Culicidae</taxon>
        <taxon>Anophelinae</taxon>
        <taxon>Anopheles</taxon>
    </lineage>
</organism>
<evidence type="ECO:0000313" key="1">
    <source>
        <dbReference type="EnsemblMetazoa" id="AEPI011432-PA"/>
    </source>
</evidence>
<dbReference type="InterPro" id="IPR008042">
    <property type="entry name" value="Retrotrans_Pao"/>
</dbReference>
<protein>
    <submittedName>
        <fullName evidence="1">Uncharacterized protein</fullName>
    </submittedName>
</protein>
<dbReference type="InterPro" id="IPR036397">
    <property type="entry name" value="RNaseH_sf"/>
</dbReference>
<dbReference type="EnsemblMetazoa" id="AEPI011432-RA">
    <property type="protein sequence ID" value="AEPI011432-PA"/>
    <property type="gene ID" value="AEPI011432"/>
</dbReference>
<keyword evidence="2" id="KW-1185">Reference proteome</keyword>
<dbReference type="GO" id="GO:0003676">
    <property type="term" value="F:nucleic acid binding"/>
    <property type="evidence" value="ECO:0007669"/>
    <property type="project" value="InterPro"/>
</dbReference>
<dbReference type="VEuPathDB" id="VectorBase:AEPI011432"/>
<name>A0A182PWU5_9DIPT</name>
<dbReference type="Pfam" id="PF05380">
    <property type="entry name" value="Peptidase_A17"/>
    <property type="match status" value="1"/>
</dbReference>